<dbReference type="RefSeq" id="WP_254007360.1">
    <property type="nucleotide sequence ID" value="NZ_OW659477.1"/>
</dbReference>
<dbReference type="Proteomes" id="UP001154095">
    <property type="component" value="Chromosome"/>
</dbReference>
<keyword evidence="4" id="KW-1185">Reference proteome</keyword>
<evidence type="ECO:0000313" key="5">
    <source>
        <dbReference type="Proteomes" id="UP001154111"/>
    </source>
</evidence>
<keyword evidence="1" id="KW-0732">Signal</keyword>
<protein>
    <submittedName>
        <fullName evidence="3">Uncharacterized protein</fullName>
    </submittedName>
</protein>
<dbReference type="EMBL" id="OW659477">
    <property type="protein sequence ID" value="CAH2761539.1"/>
    <property type="molecule type" value="Genomic_DNA"/>
</dbReference>
<evidence type="ECO:0000313" key="2">
    <source>
        <dbReference type="EMBL" id="CAH2761538.1"/>
    </source>
</evidence>
<organism evidence="3 5">
    <name type="scientific">Erysipelothrix amsterdamensis</name>
    <dbReference type="NCBI Taxonomy" id="2929157"/>
    <lineage>
        <taxon>Bacteria</taxon>
        <taxon>Bacillati</taxon>
        <taxon>Bacillota</taxon>
        <taxon>Erysipelotrichia</taxon>
        <taxon>Erysipelotrichales</taxon>
        <taxon>Erysipelotrichaceae</taxon>
        <taxon>Erysipelothrix</taxon>
    </lineage>
</organism>
<evidence type="ECO:0000256" key="1">
    <source>
        <dbReference type="SAM" id="SignalP"/>
    </source>
</evidence>
<name>A0AAU9VHT5_9FIRM</name>
<reference evidence="3" key="1">
    <citation type="submission" date="2022-04" db="EMBL/GenBank/DDBJ databases">
        <authorList>
            <person name="Forde T."/>
        </authorList>
    </citation>
    <scope>NUCLEOTIDE SEQUENCE</scope>
    <source>
        <strain evidence="3">A18Y016a</strain>
        <strain evidence="2">A18Y020d</strain>
    </source>
</reference>
<feature type="signal peptide" evidence="1">
    <location>
        <begin position="1"/>
        <end position="24"/>
    </location>
</feature>
<proteinExistence type="predicted"/>
<gene>
    <name evidence="3" type="ORF">ERYAMS2_00759</name>
    <name evidence="2" type="ORF">ERYAMS_00465</name>
</gene>
<sequence>MNRSDKCLMCVILFLTIMSNGMFGSHNQQGAFVSPRNSKHLLTQMNKNDNVALSSVAFCFIQNTYDCLCDSISAS</sequence>
<evidence type="ECO:0000313" key="4">
    <source>
        <dbReference type="Proteomes" id="UP001154095"/>
    </source>
</evidence>
<dbReference type="Proteomes" id="UP001154111">
    <property type="component" value="Chromosome"/>
</dbReference>
<evidence type="ECO:0000313" key="3">
    <source>
        <dbReference type="EMBL" id="CAH2761539.1"/>
    </source>
</evidence>
<accession>A0AAU9VHT5</accession>
<dbReference type="AlphaFoldDB" id="A0AAU9VHT5"/>
<dbReference type="EMBL" id="OW659496">
    <property type="protein sequence ID" value="CAH2761538.1"/>
    <property type="molecule type" value="Genomic_DNA"/>
</dbReference>
<feature type="chain" id="PRO_5043953403" evidence="1">
    <location>
        <begin position="25"/>
        <end position="75"/>
    </location>
</feature>